<accession>A0A5J6GES7</accession>
<reference evidence="1 2" key="1">
    <citation type="submission" date="2017-09" db="EMBL/GenBank/DDBJ databases">
        <authorList>
            <person name="Lee N."/>
            <person name="Cho B.-K."/>
        </authorList>
    </citation>
    <scope>NUCLEOTIDE SEQUENCE [LARGE SCALE GENOMIC DNA]</scope>
    <source>
        <strain evidence="1 2">ATCC 12853</strain>
    </source>
</reference>
<organism evidence="1 2">
    <name type="scientific">Streptomyces kanamyceticus</name>
    <dbReference type="NCBI Taxonomy" id="1967"/>
    <lineage>
        <taxon>Bacteria</taxon>
        <taxon>Bacillati</taxon>
        <taxon>Actinomycetota</taxon>
        <taxon>Actinomycetes</taxon>
        <taxon>Kitasatosporales</taxon>
        <taxon>Streptomycetaceae</taxon>
        <taxon>Streptomyces</taxon>
    </lineage>
</organism>
<proteinExistence type="predicted"/>
<evidence type="ECO:0000313" key="2">
    <source>
        <dbReference type="Proteomes" id="UP000325529"/>
    </source>
</evidence>
<dbReference type="Proteomes" id="UP000325529">
    <property type="component" value="Chromosome"/>
</dbReference>
<name>A0A5J6GES7_STRKN</name>
<dbReference type="EMBL" id="CP023699">
    <property type="protein sequence ID" value="QEU92972.1"/>
    <property type="molecule type" value="Genomic_DNA"/>
</dbReference>
<sequence length="182" mass="19439">MAMVGLFWIAEGDVYVGAKPAGLAPGVRLSPEGVTALGDKQSAFWLWDDIHELTVENVPVKSLKLHLGTMVDMALTLGLGGDDEAPTVTVRMRMRTGTADAEVDADADAYVELTAYTAAASGYSQTEYDLSRALLSRMTEGAATLHTTLAEMARWGRAHEGGSPRAGEREALLREWVSAADV</sequence>
<keyword evidence="2" id="KW-1185">Reference proteome</keyword>
<protein>
    <submittedName>
        <fullName evidence="1">Uncharacterized protein</fullName>
    </submittedName>
</protein>
<dbReference type="AlphaFoldDB" id="A0A5J6GES7"/>
<dbReference type="KEGG" id="ska:CP970_20480"/>
<gene>
    <name evidence="1" type="ORF">CP970_20480</name>
</gene>
<evidence type="ECO:0000313" key="1">
    <source>
        <dbReference type="EMBL" id="QEU92972.1"/>
    </source>
</evidence>
<dbReference type="RefSeq" id="WP_150493657.1">
    <property type="nucleotide sequence ID" value="NZ_CP023699.1"/>
</dbReference>